<evidence type="ECO:0000313" key="12">
    <source>
        <dbReference type="Proteomes" id="UP000317093"/>
    </source>
</evidence>
<dbReference type="Pfam" id="PF02446">
    <property type="entry name" value="Glyco_hydro_77"/>
    <property type="match status" value="1"/>
</dbReference>
<evidence type="ECO:0000256" key="10">
    <source>
        <dbReference type="RuleBase" id="RU361207"/>
    </source>
</evidence>
<evidence type="ECO:0000256" key="2">
    <source>
        <dbReference type="ARBA" id="ARBA00005684"/>
    </source>
</evidence>
<dbReference type="Proteomes" id="UP000317093">
    <property type="component" value="Chromosome"/>
</dbReference>
<dbReference type="SUPFAM" id="SSF51445">
    <property type="entry name" value="(Trans)glycosidases"/>
    <property type="match status" value="1"/>
</dbReference>
<dbReference type="PANTHER" id="PTHR32438:SF5">
    <property type="entry name" value="4-ALPHA-GLUCANOTRANSFERASE DPE1, CHLOROPLASTIC_AMYLOPLASTIC"/>
    <property type="match status" value="1"/>
</dbReference>
<gene>
    <name evidence="11" type="primary">malQ</name>
    <name evidence="11" type="ORF">Pan216_09310</name>
</gene>
<keyword evidence="7 10" id="KW-0119">Carbohydrate metabolism</keyword>
<comment type="catalytic activity">
    <reaction evidence="1 10">
        <text>Transfers a segment of a (1-&gt;4)-alpha-D-glucan to a new position in an acceptor, which may be glucose or a (1-&gt;4)-alpha-D-glucan.</text>
        <dbReference type="EC" id="2.4.1.25"/>
    </reaction>
</comment>
<dbReference type="AlphaFoldDB" id="A0A518AZF8"/>
<dbReference type="RefSeq" id="WP_145255397.1">
    <property type="nucleotide sequence ID" value="NZ_CP036279.1"/>
</dbReference>
<dbReference type="GO" id="GO:0004134">
    <property type="term" value="F:4-alpha-glucanotransferase activity"/>
    <property type="evidence" value="ECO:0007669"/>
    <property type="project" value="UniProtKB-EC"/>
</dbReference>
<dbReference type="GO" id="GO:0005975">
    <property type="term" value="P:carbohydrate metabolic process"/>
    <property type="evidence" value="ECO:0007669"/>
    <property type="project" value="InterPro"/>
</dbReference>
<dbReference type="EMBL" id="CP036279">
    <property type="protein sequence ID" value="QDU60094.1"/>
    <property type="molecule type" value="Genomic_DNA"/>
</dbReference>
<evidence type="ECO:0000256" key="6">
    <source>
        <dbReference type="ARBA" id="ARBA00022679"/>
    </source>
</evidence>
<dbReference type="EC" id="2.4.1.25" evidence="3 10"/>
<reference evidence="11 12" key="1">
    <citation type="submission" date="2019-02" db="EMBL/GenBank/DDBJ databases">
        <title>Deep-cultivation of Planctomycetes and their phenomic and genomic characterization uncovers novel biology.</title>
        <authorList>
            <person name="Wiegand S."/>
            <person name="Jogler M."/>
            <person name="Boedeker C."/>
            <person name="Pinto D."/>
            <person name="Vollmers J."/>
            <person name="Rivas-Marin E."/>
            <person name="Kohn T."/>
            <person name="Peeters S.H."/>
            <person name="Heuer A."/>
            <person name="Rast P."/>
            <person name="Oberbeckmann S."/>
            <person name="Bunk B."/>
            <person name="Jeske O."/>
            <person name="Meyerdierks A."/>
            <person name="Storesund J.E."/>
            <person name="Kallscheuer N."/>
            <person name="Luecker S."/>
            <person name="Lage O.M."/>
            <person name="Pohl T."/>
            <person name="Merkel B.J."/>
            <person name="Hornburger P."/>
            <person name="Mueller R.-W."/>
            <person name="Bruemmer F."/>
            <person name="Labrenz M."/>
            <person name="Spormann A.M."/>
            <person name="Op den Camp H."/>
            <person name="Overmann J."/>
            <person name="Amann R."/>
            <person name="Jetten M.S.M."/>
            <person name="Mascher T."/>
            <person name="Medema M.H."/>
            <person name="Devos D.P."/>
            <person name="Kaster A.-K."/>
            <person name="Ovreas L."/>
            <person name="Rohde M."/>
            <person name="Galperin M.Y."/>
            <person name="Jogler C."/>
        </authorList>
    </citation>
    <scope>NUCLEOTIDE SEQUENCE [LARGE SCALE GENOMIC DNA]</scope>
    <source>
        <strain evidence="11 12">Pan216</strain>
    </source>
</reference>
<sequence>MELHRSSGLLLHPTSLPGPHGIGDLGAPAYRFVDFLAASGQRLWQVLPLGPTGYADSPYQSFSAFAGNPLLISLELLEQEGLLTKSDLAPAAKFPTTRVDYGGVIDFKKAMLLKAFSAFRDHGSIAMRKEFGVFCDRSSDWLPDFALFMAVKAAHQGAPWVEWDRGIARRHPSSVLRWQRLAAEQIETHKFWQFLFDRQWTALRNYCRERRIQIIGDMPIYVAHDSTDVWIAKELFHLDKSGRPTLVAGVPPDAFSDTGQLWGNPIYRWDVMASNGYEWWIRRFHSALSTVDIVRIDHFRGFEAYWEVAGDAETAQIGQWTPGPGPALFQAMRDALGDPLPIVAENLGVITSAVEDLRVQFGFPGMAVLQFGLDDGDPHSVHLPHNYPHRIVVYTGTHDNHTSLGWWEEARRKGDEESGPSPSEKFARAYLNLEGDRTNVPWSMIHAVSASQALWTIVPLQDVLGLGTEARMNTPGQESGNWQWRFEEDLLTDALAQRLAAMTFAHGRG</sequence>
<dbReference type="Gene3D" id="3.20.20.80">
    <property type="entry name" value="Glycosidases"/>
    <property type="match status" value="1"/>
</dbReference>
<accession>A0A518AZF8</accession>
<keyword evidence="12" id="KW-1185">Reference proteome</keyword>
<evidence type="ECO:0000313" key="11">
    <source>
        <dbReference type="EMBL" id="QDU60094.1"/>
    </source>
</evidence>
<evidence type="ECO:0000256" key="8">
    <source>
        <dbReference type="ARBA" id="ARBA00031423"/>
    </source>
</evidence>
<comment type="similarity">
    <text evidence="2 10">Belongs to the disproportionating enzyme family.</text>
</comment>
<evidence type="ECO:0000256" key="5">
    <source>
        <dbReference type="ARBA" id="ARBA00022676"/>
    </source>
</evidence>
<dbReference type="KEGG" id="knv:Pan216_09310"/>
<protein>
    <recommendedName>
        <fullName evidence="4 10">4-alpha-glucanotransferase</fullName>
        <ecNumber evidence="3 10">2.4.1.25</ecNumber>
    </recommendedName>
    <alternativeName>
        <fullName evidence="8 10">Amylomaltase</fullName>
    </alternativeName>
    <alternativeName>
        <fullName evidence="9 10">Disproportionating enzyme</fullName>
    </alternativeName>
</protein>
<evidence type="ECO:0000256" key="3">
    <source>
        <dbReference type="ARBA" id="ARBA00012560"/>
    </source>
</evidence>
<evidence type="ECO:0000256" key="1">
    <source>
        <dbReference type="ARBA" id="ARBA00000439"/>
    </source>
</evidence>
<evidence type="ECO:0000256" key="9">
    <source>
        <dbReference type="ARBA" id="ARBA00031501"/>
    </source>
</evidence>
<dbReference type="NCBIfam" id="NF011080">
    <property type="entry name" value="PRK14508.1-3"/>
    <property type="match status" value="1"/>
</dbReference>
<proteinExistence type="inferred from homology"/>
<evidence type="ECO:0000256" key="4">
    <source>
        <dbReference type="ARBA" id="ARBA00020295"/>
    </source>
</evidence>
<dbReference type="OrthoDB" id="9811841at2"/>
<name>A0A518AZF8_9BACT</name>
<dbReference type="InterPro" id="IPR003385">
    <property type="entry name" value="Glyco_hydro_77"/>
</dbReference>
<keyword evidence="6 10" id="KW-0808">Transferase</keyword>
<keyword evidence="5 10" id="KW-0328">Glycosyltransferase</keyword>
<dbReference type="PANTHER" id="PTHR32438">
    <property type="entry name" value="4-ALPHA-GLUCANOTRANSFERASE DPE1, CHLOROPLASTIC/AMYLOPLASTIC"/>
    <property type="match status" value="1"/>
</dbReference>
<dbReference type="InterPro" id="IPR017853">
    <property type="entry name" value="GH"/>
</dbReference>
<dbReference type="NCBIfam" id="TIGR00217">
    <property type="entry name" value="malQ"/>
    <property type="match status" value="1"/>
</dbReference>
<organism evidence="11 12">
    <name type="scientific">Kolteria novifilia</name>
    <dbReference type="NCBI Taxonomy" id="2527975"/>
    <lineage>
        <taxon>Bacteria</taxon>
        <taxon>Pseudomonadati</taxon>
        <taxon>Planctomycetota</taxon>
        <taxon>Planctomycetia</taxon>
        <taxon>Kolteriales</taxon>
        <taxon>Kolteriaceae</taxon>
        <taxon>Kolteria</taxon>
    </lineage>
</organism>
<evidence type="ECO:0000256" key="7">
    <source>
        <dbReference type="ARBA" id="ARBA00023277"/>
    </source>
</evidence>